<proteinExistence type="inferred from homology"/>
<evidence type="ECO:0000313" key="4">
    <source>
        <dbReference type="EMBL" id="BAD79894.1"/>
    </source>
</evidence>
<dbReference type="Gene3D" id="2.60.40.790">
    <property type="match status" value="1"/>
</dbReference>
<dbReference type="EMBL" id="AP008231">
    <property type="protein sequence ID" value="BAD79894.1"/>
    <property type="molecule type" value="Genomic_DNA"/>
</dbReference>
<feature type="domain" description="SHSP" evidence="3">
    <location>
        <begin position="37"/>
        <end position="149"/>
    </location>
</feature>
<accession>A0A0H3K3K6</accession>
<comment type="similarity">
    <text evidence="1 2">Belongs to the small heat shock protein (HSP20) family.</text>
</comment>
<dbReference type="CDD" id="cd06464">
    <property type="entry name" value="ACD_sHsps-like"/>
    <property type="match status" value="1"/>
</dbReference>
<reference evidence="4 5" key="1">
    <citation type="journal article" date="2007" name="Photosyn. Res.">
        <title>Complete nucleotide sequence of the freshwater unicellular cyanobacterium Synechococcus elongatus PCC 6301 chromosome: gene content and organization.</title>
        <authorList>
            <person name="Sugita C."/>
            <person name="Ogata K."/>
            <person name="Shikata M."/>
            <person name="Jikuya H."/>
            <person name="Takano J."/>
            <person name="Furumichi M."/>
            <person name="Kanehisa M."/>
            <person name="Omata T."/>
            <person name="Sugiura M."/>
            <person name="Sugita M."/>
        </authorList>
    </citation>
    <scope>NUCLEOTIDE SEQUENCE [LARGE SCALE GENOMIC DNA]</scope>
    <source>
        <strain evidence="5">ATCC 27144 / PCC 6301 / SAUG 1402/1</strain>
    </source>
</reference>
<dbReference type="RefSeq" id="WP_011244014.1">
    <property type="nucleotide sequence ID" value="NC_006576.1"/>
</dbReference>
<protein>
    <submittedName>
        <fullName evidence="4">Molecular chaperon</fullName>
    </submittedName>
</protein>
<dbReference type="Proteomes" id="UP000001175">
    <property type="component" value="Chromosome"/>
</dbReference>
<dbReference type="InterPro" id="IPR002068">
    <property type="entry name" value="A-crystallin/Hsp20_dom"/>
</dbReference>
<evidence type="ECO:0000256" key="2">
    <source>
        <dbReference type="RuleBase" id="RU003616"/>
    </source>
</evidence>
<dbReference type="GeneID" id="72431290"/>
<dbReference type="eggNOG" id="COG0071">
    <property type="taxonomic scope" value="Bacteria"/>
</dbReference>
<dbReference type="PROSITE" id="PS01031">
    <property type="entry name" value="SHSP"/>
    <property type="match status" value="1"/>
</dbReference>
<gene>
    <name evidence="4" type="primary">hspA</name>
    <name evidence="4" type="ordered locus">syc1704_d</name>
</gene>
<dbReference type="PANTHER" id="PTHR11527">
    <property type="entry name" value="HEAT-SHOCK PROTEIN 20 FAMILY MEMBER"/>
    <property type="match status" value="1"/>
</dbReference>
<evidence type="ECO:0000313" key="5">
    <source>
        <dbReference type="Proteomes" id="UP000001175"/>
    </source>
</evidence>
<dbReference type="SUPFAM" id="SSF49764">
    <property type="entry name" value="HSP20-like chaperones"/>
    <property type="match status" value="1"/>
</dbReference>
<dbReference type="InterPro" id="IPR031107">
    <property type="entry name" value="Small_HSP"/>
</dbReference>
<dbReference type="Pfam" id="PF00011">
    <property type="entry name" value="HSP20"/>
    <property type="match status" value="1"/>
</dbReference>
<organism evidence="4 5">
    <name type="scientific">Synechococcus sp. (strain ATCC 27144 / PCC 6301 / SAUG 1402/1)</name>
    <name type="common">Anacystis nidulans</name>
    <dbReference type="NCBI Taxonomy" id="269084"/>
    <lineage>
        <taxon>Bacteria</taxon>
        <taxon>Bacillati</taxon>
        <taxon>Cyanobacteriota</taxon>
        <taxon>Cyanophyceae</taxon>
        <taxon>Synechococcales</taxon>
        <taxon>Synechococcaceae</taxon>
        <taxon>Synechococcus</taxon>
    </lineage>
</organism>
<dbReference type="KEGG" id="syc:syc1704_d"/>
<sequence>MALVRFSPLYEFDRELGTLQRQMSRFLQPWPWTEAELKELSFAPAVEVKETDAAIELRVELPGIDPKDLDLQVTAEAVVLKGERRSEDRSEAEGVLRTEFRYGAFERVIPLPAQVKNTEAQADYQNGILVLTLPKRDEELHKVVKVDLGHLAAAPVAAEACER</sequence>
<dbReference type="AlphaFoldDB" id="A0A0H3K3K6"/>
<evidence type="ECO:0000256" key="1">
    <source>
        <dbReference type="PROSITE-ProRule" id="PRU00285"/>
    </source>
</evidence>
<evidence type="ECO:0000259" key="3">
    <source>
        <dbReference type="PROSITE" id="PS01031"/>
    </source>
</evidence>
<name>A0A0H3K3K6_SYNP6</name>
<dbReference type="InterPro" id="IPR008978">
    <property type="entry name" value="HSP20-like_chaperone"/>
</dbReference>